<dbReference type="GO" id="GO:0006646">
    <property type="term" value="P:phosphatidylethanolamine biosynthetic process"/>
    <property type="evidence" value="ECO:0007669"/>
    <property type="project" value="TreeGrafter"/>
</dbReference>
<protein>
    <recommendedName>
        <fullName evidence="4">Choline/ethanolamine kinase</fullName>
    </recommendedName>
</protein>
<evidence type="ECO:0000256" key="1">
    <source>
        <dbReference type="ARBA" id="ARBA00038211"/>
    </source>
</evidence>
<dbReference type="SUPFAM" id="SSF56112">
    <property type="entry name" value="Protein kinase-like (PK-like)"/>
    <property type="match status" value="1"/>
</dbReference>
<comment type="caution">
    <text evidence="2">The sequence shown here is derived from an EMBL/GenBank/DDBJ whole genome shotgun (WGS) entry which is preliminary data.</text>
</comment>
<name>A0AAJ0G0R0_9HYPO</name>
<dbReference type="Gene3D" id="3.30.200.20">
    <property type="entry name" value="Phosphorylase Kinase, domain 1"/>
    <property type="match status" value="1"/>
</dbReference>
<comment type="similarity">
    <text evidence="1">Belongs to the choline/ethanolamine kinase family.</text>
</comment>
<dbReference type="GO" id="GO:0004103">
    <property type="term" value="F:choline kinase activity"/>
    <property type="evidence" value="ECO:0007669"/>
    <property type="project" value="TreeGrafter"/>
</dbReference>
<evidence type="ECO:0000313" key="2">
    <source>
        <dbReference type="EMBL" id="KAK2606334.1"/>
    </source>
</evidence>
<dbReference type="Gene3D" id="3.90.1200.10">
    <property type="match status" value="1"/>
</dbReference>
<dbReference type="AlphaFoldDB" id="A0AAJ0G0R0"/>
<dbReference type="GO" id="GO:0005737">
    <property type="term" value="C:cytoplasm"/>
    <property type="evidence" value="ECO:0007669"/>
    <property type="project" value="TreeGrafter"/>
</dbReference>
<dbReference type="InterPro" id="IPR011009">
    <property type="entry name" value="Kinase-like_dom_sf"/>
</dbReference>
<dbReference type="PANTHER" id="PTHR22603">
    <property type="entry name" value="CHOLINE/ETHANOALAMINE KINASE"/>
    <property type="match status" value="1"/>
</dbReference>
<dbReference type="GO" id="GO:0004305">
    <property type="term" value="F:ethanolamine kinase activity"/>
    <property type="evidence" value="ECO:0007669"/>
    <property type="project" value="TreeGrafter"/>
</dbReference>
<dbReference type="Proteomes" id="UP001251528">
    <property type="component" value="Unassembled WGS sequence"/>
</dbReference>
<keyword evidence="3" id="KW-1185">Reference proteome</keyword>
<dbReference type="Pfam" id="PF01633">
    <property type="entry name" value="Choline_kinase"/>
    <property type="match status" value="1"/>
</dbReference>
<dbReference type="EMBL" id="JASWJB010000042">
    <property type="protein sequence ID" value="KAK2606334.1"/>
    <property type="molecule type" value="Genomic_DNA"/>
</dbReference>
<proteinExistence type="inferred from homology"/>
<dbReference type="PANTHER" id="PTHR22603:SF93">
    <property type="entry name" value="RE24176P"/>
    <property type="match status" value="1"/>
</dbReference>
<evidence type="ECO:0008006" key="4">
    <source>
        <dbReference type="Google" id="ProtNLM"/>
    </source>
</evidence>
<sequence>MAALKAVPVTLPEDKIPSKAMVRDIIGTFLTKEWPSIDPDTLTMLHHASYANAHCRVERPKPVTESFEPLKVFIKFHNGNSQDIKLFRDLVPSKSEEALLCYEYGQSGLGAQVYGFFQTQDGSLGRIDEFLDARNMEPEDVEDATIRADVAKGLATFHAMKISLENKPVEQFYDYLLAGLHKYHKMDKPKQLAKEGGIDMDRLVDYDFGTRLRKVAGKLESIQGRKGWCIHDVQFMNVMVKNQPQEGDSRVVLIDFEFVMQNYRAFDMGGHFMQKMFKWFDEENKIASCRKYTDDEKRHFCEEYAKQWNSITGDVDTGEQLFMESEYGYMLAITFDIHNMLCFMCEVEDKDPLNLLGLNKLFDEFVSQYAKLGLEDS</sequence>
<organism evidence="2 3">
    <name type="scientific">Conoideocrella luteorostrata</name>
    <dbReference type="NCBI Taxonomy" id="1105319"/>
    <lineage>
        <taxon>Eukaryota</taxon>
        <taxon>Fungi</taxon>
        <taxon>Dikarya</taxon>
        <taxon>Ascomycota</taxon>
        <taxon>Pezizomycotina</taxon>
        <taxon>Sordariomycetes</taxon>
        <taxon>Hypocreomycetidae</taxon>
        <taxon>Hypocreales</taxon>
        <taxon>Clavicipitaceae</taxon>
        <taxon>Conoideocrella</taxon>
    </lineage>
</organism>
<accession>A0AAJ0G0R0</accession>
<reference evidence="2" key="1">
    <citation type="submission" date="2023-06" db="EMBL/GenBank/DDBJ databases">
        <title>Conoideocrella luteorostrata (Hypocreales: Clavicipitaceae), a potential biocontrol fungus for elongate hemlock scale in United States Christmas tree production areas.</title>
        <authorList>
            <person name="Barrett H."/>
            <person name="Lovett B."/>
            <person name="Macias A.M."/>
            <person name="Stajich J.E."/>
            <person name="Kasson M.T."/>
        </authorList>
    </citation>
    <scope>NUCLEOTIDE SEQUENCE</scope>
    <source>
        <strain evidence="2">ARSEF 14590</strain>
    </source>
</reference>
<evidence type="ECO:0000313" key="3">
    <source>
        <dbReference type="Proteomes" id="UP001251528"/>
    </source>
</evidence>
<gene>
    <name evidence="2" type="ORF">QQS21_003265</name>
</gene>